<keyword evidence="4" id="KW-1185">Reference proteome</keyword>
<feature type="transmembrane region" description="Helical" evidence="1">
    <location>
        <begin position="215"/>
        <end position="236"/>
    </location>
</feature>
<accession>A0A409YY99</accession>
<protein>
    <recommendedName>
        <fullName evidence="2">DUF6534 domain-containing protein</fullName>
    </recommendedName>
</protein>
<evidence type="ECO:0000256" key="1">
    <source>
        <dbReference type="SAM" id="Phobius"/>
    </source>
</evidence>
<proteinExistence type="predicted"/>
<evidence type="ECO:0000313" key="3">
    <source>
        <dbReference type="EMBL" id="PPR08004.1"/>
    </source>
</evidence>
<keyword evidence="1" id="KW-1133">Transmembrane helix</keyword>
<dbReference type="PANTHER" id="PTHR40465">
    <property type="entry name" value="CHROMOSOME 1, WHOLE GENOME SHOTGUN SEQUENCE"/>
    <property type="match status" value="1"/>
</dbReference>
<feature type="transmembrane region" description="Helical" evidence="1">
    <location>
        <begin position="12"/>
        <end position="34"/>
    </location>
</feature>
<dbReference type="InterPro" id="IPR045339">
    <property type="entry name" value="DUF6534"/>
</dbReference>
<evidence type="ECO:0000313" key="4">
    <source>
        <dbReference type="Proteomes" id="UP000284842"/>
    </source>
</evidence>
<feature type="transmembrane region" description="Helical" evidence="1">
    <location>
        <begin position="186"/>
        <end position="209"/>
    </location>
</feature>
<evidence type="ECO:0000259" key="2">
    <source>
        <dbReference type="Pfam" id="PF20152"/>
    </source>
</evidence>
<sequence>MAVDLTSTYGIWLVSLFLETILYGCGLLQAWLYFQWYQNDHWGIRSMVSVMWSKFFPNIEEMVPKGHTAGWIDQNFHYHQAQLSLTYLSEFLVQMYFATCIYRLNKAAKILPALVAALALTQLIQDVVITKLGSFTNLAETAPTYALQSAATLACDLLITGSLLYRLNNSKTELSFRATNSMLDRLMINAVNRGGLTALAAALNLFLFVALPNTLWFLIGLFLSSKLYMNSALASLNSRQYIRDQFSNTTIHDDWRVMDTFQARTSTQPAAAPGRAIQTFIQEDGANSEEHLDTKKKQLVSDEIRSRARPAVAAPLGARLKPHFCIAPNRIKLGTWTTVRAQSGLTWR</sequence>
<gene>
    <name evidence="3" type="ORF">CVT24_003755</name>
</gene>
<name>A0A409YY99_9AGAR</name>
<dbReference type="EMBL" id="NHTK01000197">
    <property type="protein sequence ID" value="PPR08004.1"/>
    <property type="molecule type" value="Genomic_DNA"/>
</dbReference>
<reference evidence="3 4" key="1">
    <citation type="journal article" date="2018" name="Evol. Lett.">
        <title>Horizontal gene cluster transfer increased hallucinogenic mushroom diversity.</title>
        <authorList>
            <person name="Reynolds H.T."/>
            <person name="Vijayakumar V."/>
            <person name="Gluck-Thaler E."/>
            <person name="Korotkin H.B."/>
            <person name="Matheny P.B."/>
            <person name="Slot J.C."/>
        </authorList>
    </citation>
    <scope>NUCLEOTIDE SEQUENCE [LARGE SCALE GENOMIC DNA]</scope>
    <source>
        <strain evidence="3 4">2629</strain>
    </source>
</reference>
<dbReference type="AlphaFoldDB" id="A0A409YY99"/>
<comment type="caution">
    <text evidence="3">The sequence shown here is derived from an EMBL/GenBank/DDBJ whole genome shotgun (WGS) entry which is preliminary data.</text>
</comment>
<keyword evidence="1" id="KW-0472">Membrane</keyword>
<dbReference type="InParanoid" id="A0A409YY99"/>
<dbReference type="OrthoDB" id="3053610at2759"/>
<dbReference type="Pfam" id="PF20152">
    <property type="entry name" value="DUF6534"/>
    <property type="match status" value="1"/>
</dbReference>
<feature type="domain" description="DUF6534" evidence="2">
    <location>
        <begin position="153"/>
        <end position="241"/>
    </location>
</feature>
<feature type="transmembrane region" description="Helical" evidence="1">
    <location>
        <begin position="145"/>
        <end position="165"/>
    </location>
</feature>
<organism evidence="3 4">
    <name type="scientific">Panaeolus cyanescens</name>
    <dbReference type="NCBI Taxonomy" id="181874"/>
    <lineage>
        <taxon>Eukaryota</taxon>
        <taxon>Fungi</taxon>
        <taxon>Dikarya</taxon>
        <taxon>Basidiomycota</taxon>
        <taxon>Agaricomycotina</taxon>
        <taxon>Agaricomycetes</taxon>
        <taxon>Agaricomycetidae</taxon>
        <taxon>Agaricales</taxon>
        <taxon>Agaricineae</taxon>
        <taxon>Galeropsidaceae</taxon>
        <taxon>Panaeolus</taxon>
    </lineage>
</organism>
<feature type="transmembrane region" description="Helical" evidence="1">
    <location>
        <begin position="107"/>
        <end position="125"/>
    </location>
</feature>
<dbReference type="Proteomes" id="UP000284842">
    <property type="component" value="Unassembled WGS sequence"/>
</dbReference>
<dbReference type="PANTHER" id="PTHR40465:SF1">
    <property type="entry name" value="DUF6534 DOMAIN-CONTAINING PROTEIN"/>
    <property type="match status" value="1"/>
</dbReference>
<keyword evidence="1" id="KW-0812">Transmembrane</keyword>